<dbReference type="InterPro" id="IPR014031">
    <property type="entry name" value="Ketoacyl_synth_C"/>
</dbReference>
<dbReference type="Pfam" id="PF02801">
    <property type="entry name" value="Ketoacyl-synt_C"/>
    <property type="match status" value="1"/>
</dbReference>
<dbReference type="GO" id="GO:0006633">
    <property type="term" value="P:fatty acid biosynthetic process"/>
    <property type="evidence" value="ECO:0007669"/>
    <property type="project" value="InterPro"/>
</dbReference>
<dbReference type="InterPro" id="IPR014030">
    <property type="entry name" value="Ketoacyl_synth_N"/>
</dbReference>
<feature type="domain" description="Ketosynthase family 3 (KS3)" evidence="6">
    <location>
        <begin position="13"/>
        <end position="444"/>
    </location>
</feature>
<dbReference type="SUPFAM" id="SSF53901">
    <property type="entry name" value="Thiolase-like"/>
    <property type="match status" value="1"/>
</dbReference>
<dbReference type="GO" id="GO:0004315">
    <property type="term" value="F:3-oxoacyl-[acyl-carrier-protein] synthase activity"/>
    <property type="evidence" value="ECO:0007669"/>
    <property type="project" value="InterPro"/>
</dbReference>
<evidence type="ECO:0000256" key="4">
    <source>
        <dbReference type="SAM" id="MobiDB-lite"/>
    </source>
</evidence>
<name>A0A2T0K8C2_9ACTN</name>
<dbReference type="GO" id="GO:0005886">
    <property type="term" value="C:plasma membrane"/>
    <property type="evidence" value="ECO:0007669"/>
    <property type="project" value="TreeGrafter"/>
</dbReference>
<dbReference type="EMBL" id="PVMZ01000011">
    <property type="protein sequence ID" value="PRX19081.1"/>
    <property type="molecule type" value="Genomic_DNA"/>
</dbReference>
<dbReference type="Pfam" id="PF00550">
    <property type="entry name" value="PP-binding"/>
    <property type="match status" value="1"/>
</dbReference>
<proteinExistence type="predicted"/>
<dbReference type="Gene3D" id="1.10.1200.10">
    <property type="entry name" value="ACP-like"/>
    <property type="match status" value="1"/>
</dbReference>
<dbReference type="Gene3D" id="3.40.47.10">
    <property type="match status" value="1"/>
</dbReference>
<dbReference type="Pfam" id="PF16197">
    <property type="entry name" value="KAsynt_C_assoc"/>
    <property type="match status" value="1"/>
</dbReference>
<dbReference type="RefSeq" id="WP_106323085.1">
    <property type="nucleotide sequence ID" value="NZ_BOMO01000090.1"/>
</dbReference>
<protein>
    <submittedName>
        <fullName evidence="7">Phosphopantetheine binding protein</fullName>
    </submittedName>
</protein>
<keyword evidence="2" id="KW-0597">Phosphoprotein</keyword>
<dbReference type="InterPro" id="IPR016039">
    <property type="entry name" value="Thiolase-like"/>
</dbReference>
<dbReference type="GO" id="GO:0005737">
    <property type="term" value="C:cytoplasm"/>
    <property type="evidence" value="ECO:0007669"/>
    <property type="project" value="TreeGrafter"/>
</dbReference>
<dbReference type="InterPro" id="IPR036736">
    <property type="entry name" value="ACP-like_sf"/>
</dbReference>
<dbReference type="AlphaFoldDB" id="A0A2T0K8C2"/>
<dbReference type="SUPFAM" id="SSF47336">
    <property type="entry name" value="ACP-like"/>
    <property type="match status" value="1"/>
</dbReference>
<dbReference type="InterPro" id="IPR018201">
    <property type="entry name" value="Ketoacyl_synth_AS"/>
</dbReference>
<sequence length="735" mass="78935">MTPRPEPERVESPLDIAVVGVGGYYPGSTDMASLWETLRTGADRVAEIPKERWDWRAHHDERRGRDQKSYGKWGAFLDDVAGFDASFFDVLPSDAEIMDPQERLFLEVVWSLLEETGYLGTATHEKSTGVFVGLMYETYGRIAATGWNSGQLTSADSTAWRLANMVSYQCDFQGPSYAVGSACSSSLTAVHLACQSIRSGECRMAVAGGANLILHPAHLAGLASRGMLSPEGRCRTFDAGANGFVPGEGVGAVLLKSLADAEADNDEIWGVIKASFVNSAGRRSGFTVPNPTAQADLITEAIRRAGVTPQSIGYIEAHGTGTKLGDPLETAALNAALTPRADGAQNATAGPPRCAVGSVKANIGHLEGAAGIAGLTKLLLQLRHRQIAPCVHLDKVNPMIDTESGRFYFPTELTDWVSEPGTPRRGGVSSFGSGGAGAHVIVEEYPDERRRSRATTDADGEEDVLLLSARTLPQLRIIAERTAELLAGADAPGLRALTYMAALRRKEMPVRLAVLGRNIEEVLAGLRSFQHGDDVPRVCHGTAVPQHAGGGNSEPVVAQTREYRELARLARLWTQGSVVDWSPVWPGPRPFPVTLPRYPFAKKPYWIPLAQDPEPVPSPSVTVASDAASSDRAPTEKPVPSRLSIEQELRSLATRFLRVPESEIDVDLDLVMLGFDSIALIQLVGDLQDTYEIDLDEAVDAVLSDHLSLAGLADHVERATAAGHVPATMPELGER</sequence>
<dbReference type="Gene3D" id="1.10.1240.100">
    <property type="match status" value="1"/>
</dbReference>
<evidence type="ECO:0000313" key="7">
    <source>
        <dbReference type="EMBL" id="PRX19081.1"/>
    </source>
</evidence>
<keyword evidence="1" id="KW-0596">Phosphopantetheine</keyword>
<dbReference type="CDD" id="cd00833">
    <property type="entry name" value="PKS"/>
    <property type="match status" value="1"/>
</dbReference>
<dbReference type="GO" id="GO:0071770">
    <property type="term" value="P:DIM/DIP cell wall layer assembly"/>
    <property type="evidence" value="ECO:0007669"/>
    <property type="project" value="TreeGrafter"/>
</dbReference>
<dbReference type="PROSITE" id="PS00012">
    <property type="entry name" value="PHOSPHOPANTETHEINE"/>
    <property type="match status" value="1"/>
</dbReference>
<dbReference type="Proteomes" id="UP000239415">
    <property type="component" value="Unassembled WGS sequence"/>
</dbReference>
<dbReference type="PROSITE" id="PS50075">
    <property type="entry name" value="CARRIER"/>
    <property type="match status" value="1"/>
</dbReference>
<feature type="domain" description="Carrier" evidence="5">
    <location>
        <begin position="643"/>
        <end position="720"/>
    </location>
</feature>
<dbReference type="Pfam" id="PF00109">
    <property type="entry name" value="ketoacyl-synt"/>
    <property type="match status" value="1"/>
</dbReference>
<feature type="region of interest" description="Disordered" evidence="4">
    <location>
        <begin position="617"/>
        <end position="640"/>
    </location>
</feature>
<reference evidence="7 8" key="1">
    <citation type="submission" date="2018-03" db="EMBL/GenBank/DDBJ databases">
        <title>Genomic Encyclopedia of Archaeal and Bacterial Type Strains, Phase II (KMG-II): from individual species to whole genera.</title>
        <authorList>
            <person name="Goeker M."/>
        </authorList>
    </citation>
    <scope>NUCLEOTIDE SEQUENCE [LARGE SCALE GENOMIC DNA]</scope>
    <source>
        <strain evidence="7 8">DSM 43146</strain>
    </source>
</reference>
<dbReference type="InterPro" id="IPR020806">
    <property type="entry name" value="PKS_PP-bd"/>
</dbReference>
<evidence type="ECO:0000256" key="1">
    <source>
        <dbReference type="ARBA" id="ARBA00022450"/>
    </source>
</evidence>
<dbReference type="PROSITE" id="PS00606">
    <property type="entry name" value="KS3_1"/>
    <property type="match status" value="1"/>
</dbReference>
<dbReference type="InterPro" id="IPR020841">
    <property type="entry name" value="PKS_Beta-ketoAc_synthase_dom"/>
</dbReference>
<comment type="caution">
    <text evidence="7">The sequence shown here is derived from an EMBL/GenBank/DDBJ whole genome shotgun (WGS) entry which is preliminary data.</text>
</comment>
<dbReference type="PROSITE" id="PS52004">
    <property type="entry name" value="KS3_2"/>
    <property type="match status" value="1"/>
</dbReference>
<evidence type="ECO:0000313" key="8">
    <source>
        <dbReference type="Proteomes" id="UP000239415"/>
    </source>
</evidence>
<organism evidence="7 8">
    <name type="scientific">Actinoplanes italicus</name>
    <dbReference type="NCBI Taxonomy" id="113567"/>
    <lineage>
        <taxon>Bacteria</taxon>
        <taxon>Bacillati</taxon>
        <taxon>Actinomycetota</taxon>
        <taxon>Actinomycetes</taxon>
        <taxon>Micromonosporales</taxon>
        <taxon>Micromonosporaceae</taxon>
        <taxon>Actinoplanes</taxon>
    </lineage>
</organism>
<dbReference type="OrthoDB" id="9778690at2"/>
<dbReference type="PANTHER" id="PTHR43775:SF37">
    <property type="entry name" value="SI:DKEY-61P9.11"/>
    <property type="match status" value="1"/>
</dbReference>
<dbReference type="InterPro" id="IPR032821">
    <property type="entry name" value="PKS_assoc"/>
</dbReference>
<dbReference type="GO" id="GO:0004312">
    <property type="term" value="F:fatty acid synthase activity"/>
    <property type="evidence" value="ECO:0007669"/>
    <property type="project" value="TreeGrafter"/>
</dbReference>
<dbReference type="SMART" id="SM00825">
    <property type="entry name" value="PKS_KS"/>
    <property type="match status" value="1"/>
</dbReference>
<evidence type="ECO:0000259" key="6">
    <source>
        <dbReference type="PROSITE" id="PS52004"/>
    </source>
</evidence>
<evidence type="ECO:0000259" key="5">
    <source>
        <dbReference type="PROSITE" id="PS50075"/>
    </source>
</evidence>
<dbReference type="FunFam" id="3.40.47.10:FF:000019">
    <property type="entry name" value="Polyketide synthase type I"/>
    <property type="match status" value="1"/>
</dbReference>
<evidence type="ECO:0000256" key="2">
    <source>
        <dbReference type="ARBA" id="ARBA00022553"/>
    </source>
</evidence>
<keyword evidence="8" id="KW-1185">Reference proteome</keyword>
<feature type="compositionally biased region" description="Low complexity" evidence="4">
    <location>
        <begin position="619"/>
        <end position="632"/>
    </location>
</feature>
<dbReference type="PANTHER" id="PTHR43775">
    <property type="entry name" value="FATTY ACID SYNTHASE"/>
    <property type="match status" value="1"/>
</dbReference>
<dbReference type="SMART" id="SM00823">
    <property type="entry name" value="PKS_PP"/>
    <property type="match status" value="1"/>
</dbReference>
<keyword evidence="3" id="KW-0808">Transferase</keyword>
<dbReference type="InterPro" id="IPR006162">
    <property type="entry name" value="Ppantetheine_attach_site"/>
</dbReference>
<accession>A0A2T0K8C2</accession>
<dbReference type="GO" id="GO:0031177">
    <property type="term" value="F:phosphopantetheine binding"/>
    <property type="evidence" value="ECO:0007669"/>
    <property type="project" value="InterPro"/>
</dbReference>
<evidence type="ECO:0000256" key="3">
    <source>
        <dbReference type="ARBA" id="ARBA00022679"/>
    </source>
</evidence>
<dbReference type="InterPro" id="IPR009081">
    <property type="entry name" value="PP-bd_ACP"/>
</dbReference>
<gene>
    <name evidence="7" type="ORF">CLV67_111229</name>
</gene>
<dbReference type="InterPro" id="IPR050091">
    <property type="entry name" value="PKS_NRPS_Biosynth_Enz"/>
</dbReference>